<evidence type="ECO:0000256" key="1">
    <source>
        <dbReference type="SAM" id="MobiDB-lite"/>
    </source>
</evidence>
<dbReference type="AlphaFoldDB" id="A0AA40I8W4"/>
<evidence type="ECO:0000313" key="3">
    <source>
        <dbReference type="Proteomes" id="UP001177744"/>
    </source>
</evidence>
<feature type="region of interest" description="Disordered" evidence="1">
    <location>
        <begin position="97"/>
        <end position="131"/>
    </location>
</feature>
<dbReference type="SUPFAM" id="SSF53098">
    <property type="entry name" value="Ribonuclease H-like"/>
    <property type="match status" value="1"/>
</dbReference>
<reference evidence="2" key="1">
    <citation type="submission" date="2023-06" db="EMBL/GenBank/DDBJ databases">
        <title>Reference genome for the Northern bat (Eptesicus nilssonii), a most northern bat species.</title>
        <authorList>
            <person name="Laine V.N."/>
            <person name="Pulliainen A.T."/>
            <person name="Lilley T.M."/>
        </authorList>
    </citation>
    <scope>NUCLEOTIDE SEQUENCE</scope>
    <source>
        <strain evidence="2">BLF_Eptnil</strain>
        <tissue evidence="2">Kidney</tissue>
    </source>
</reference>
<accession>A0AA40I8W4</accession>
<comment type="caution">
    <text evidence="2">The sequence shown here is derived from an EMBL/GenBank/DDBJ whole genome shotgun (WGS) entry which is preliminary data.</text>
</comment>
<evidence type="ECO:0008006" key="4">
    <source>
        <dbReference type="Google" id="ProtNLM"/>
    </source>
</evidence>
<dbReference type="InterPro" id="IPR012337">
    <property type="entry name" value="RNaseH-like_sf"/>
</dbReference>
<gene>
    <name evidence="2" type="ORF">QTO34_013776</name>
</gene>
<dbReference type="InterPro" id="IPR036397">
    <property type="entry name" value="RNaseH_sf"/>
</dbReference>
<organism evidence="2 3">
    <name type="scientific">Cnephaeus nilssonii</name>
    <name type="common">Northern bat</name>
    <name type="synonym">Eptesicus nilssonii</name>
    <dbReference type="NCBI Taxonomy" id="3371016"/>
    <lineage>
        <taxon>Eukaryota</taxon>
        <taxon>Metazoa</taxon>
        <taxon>Chordata</taxon>
        <taxon>Craniata</taxon>
        <taxon>Vertebrata</taxon>
        <taxon>Euteleostomi</taxon>
        <taxon>Mammalia</taxon>
        <taxon>Eutheria</taxon>
        <taxon>Laurasiatheria</taxon>
        <taxon>Chiroptera</taxon>
        <taxon>Yangochiroptera</taxon>
        <taxon>Vespertilionidae</taxon>
        <taxon>Cnephaeus</taxon>
    </lineage>
</organism>
<feature type="compositionally biased region" description="Basic and acidic residues" evidence="1">
    <location>
        <begin position="97"/>
        <end position="109"/>
    </location>
</feature>
<evidence type="ECO:0000313" key="2">
    <source>
        <dbReference type="EMBL" id="KAK1345071.1"/>
    </source>
</evidence>
<dbReference type="EMBL" id="JAULJE010000003">
    <property type="protein sequence ID" value="KAK1345071.1"/>
    <property type="molecule type" value="Genomic_DNA"/>
</dbReference>
<feature type="compositionally biased region" description="Polar residues" evidence="1">
    <location>
        <begin position="118"/>
        <end position="131"/>
    </location>
</feature>
<dbReference type="Proteomes" id="UP001177744">
    <property type="component" value="Unassembled WGS sequence"/>
</dbReference>
<dbReference type="GO" id="GO:0003676">
    <property type="term" value="F:nucleic acid binding"/>
    <property type="evidence" value="ECO:0007669"/>
    <property type="project" value="InterPro"/>
</dbReference>
<dbReference type="Gene3D" id="3.30.420.10">
    <property type="entry name" value="Ribonuclease H-like superfamily/Ribonuclease H"/>
    <property type="match status" value="1"/>
</dbReference>
<proteinExistence type="predicted"/>
<name>A0AA40I8W4_CNENI</name>
<keyword evidence="3" id="KW-1185">Reference proteome</keyword>
<sequence length="131" mass="14992">MELHTAYRPQSSGKVEHMNRTLKQAMAKLCQETTLPWTDSLPLVLLWVRCAPRAREQLYTLINLETSLGLNTWIHHSRVKAAHQPSDAQPEWKVIFDQKHPCPADHPQEEDLADQPAPRNSDNTLLNSSLH</sequence>
<protein>
    <recommendedName>
        <fullName evidence="4">Integrase catalytic domain-containing protein</fullName>
    </recommendedName>
</protein>